<proteinExistence type="predicted"/>
<feature type="compositionally biased region" description="Basic and acidic residues" evidence="6">
    <location>
        <begin position="15"/>
        <end position="31"/>
    </location>
</feature>
<dbReference type="SUPFAM" id="SSF52058">
    <property type="entry name" value="L domain-like"/>
    <property type="match status" value="1"/>
</dbReference>
<reference evidence="8 9" key="1">
    <citation type="submission" date="2016-03" db="EMBL/GenBank/DDBJ databases">
        <authorList>
            <person name="Ploux O."/>
        </authorList>
    </citation>
    <scope>NUCLEOTIDE SEQUENCE [LARGE SCALE GENOMIC DNA]</scope>
    <source>
        <strain evidence="8 9">UAMH 11012</strain>
    </source>
</reference>
<dbReference type="InterPro" id="IPR032675">
    <property type="entry name" value="LRR_dom_sf"/>
</dbReference>
<organism evidence="8 9">
    <name type="scientific">Phialocephala subalpina</name>
    <dbReference type="NCBI Taxonomy" id="576137"/>
    <lineage>
        <taxon>Eukaryota</taxon>
        <taxon>Fungi</taxon>
        <taxon>Dikarya</taxon>
        <taxon>Ascomycota</taxon>
        <taxon>Pezizomycotina</taxon>
        <taxon>Leotiomycetes</taxon>
        <taxon>Helotiales</taxon>
        <taxon>Mollisiaceae</taxon>
        <taxon>Phialocephala</taxon>
        <taxon>Phialocephala fortinii species complex</taxon>
    </lineage>
</organism>
<accession>A0A1L7XAI8</accession>
<evidence type="ECO:0000256" key="6">
    <source>
        <dbReference type="SAM" id="MobiDB-lite"/>
    </source>
</evidence>
<evidence type="ECO:0000313" key="8">
    <source>
        <dbReference type="EMBL" id="CZR62050.1"/>
    </source>
</evidence>
<gene>
    <name evidence="8" type="ORF">PAC_11947</name>
</gene>
<feature type="domain" description="CAP-Gly" evidence="7">
    <location>
        <begin position="101"/>
        <end position="138"/>
    </location>
</feature>
<dbReference type="EMBL" id="FJOG01000019">
    <property type="protein sequence ID" value="CZR62050.1"/>
    <property type="molecule type" value="Genomic_DNA"/>
</dbReference>
<dbReference type="PROSITE" id="PS50245">
    <property type="entry name" value="CAP_GLY_2"/>
    <property type="match status" value="1"/>
</dbReference>
<dbReference type="OrthoDB" id="5273213at2759"/>
<dbReference type="InterPro" id="IPR000938">
    <property type="entry name" value="CAP-Gly_domain"/>
</dbReference>
<dbReference type="SUPFAM" id="SSF74924">
    <property type="entry name" value="Cap-Gly domain"/>
    <property type="match status" value="1"/>
</dbReference>
<dbReference type="Pfam" id="PF01302">
    <property type="entry name" value="CAP_GLY"/>
    <property type="match status" value="1"/>
</dbReference>
<evidence type="ECO:0000256" key="4">
    <source>
        <dbReference type="ARBA" id="ARBA00023069"/>
    </source>
</evidence>
<evidence type="ECO:0000313" key="9">
    <source>
        <dbReference type="Proteomes" id="UP000184330"/>
    </source>
</evidence>
<dbReference type="SMART" id="SM01052">
    <property type="entry name" value="CAP_GLY"/>
    <property type="match status" value="1"/>
</dbReference>
<dbReference type="InterPro" id="IPR050576">
    <property type="entry name" value="Cilia_flagella_integrity"/>
</dbReference>
<sequence>MDDARHTTQEQLEPNLREQLEQRNTERETRNGRPPSSSTSWSPNQRVSFPSFPPASNTPLRTTAQKGSRTVSLGGRISYEGASCTVRYIGWVEGTDKGLTWFGVEWDDSSRGKHDGSHKGKVYFKCKSLSPTAASFVRYARTLDPSRSFVQAVKRKYADQDPSLGPQNVISGKVVEEVGFEKISEQQKRLHELKIVLVDGQQIETAEDEGDEGIESACPSIVELDLSRNLFKFAEVLKIVSPGKLSHLRSLKLNGNHFGESQSYWDNGKFVESARWPQGSSVVELHMDDVLLDWKHLCNAARPFDRVTTFSASSNYLNTLDCPLPVFSLKSLTLDHNEFSTLFDLIILRQCTSLETLRLKGNKVSSIDKEPYVLTPFHCFGDKLRYVDLSYNAIASWKFVDDLDYCLPGLTSLRMSHNPMYATSQDSEASGSADEGWMLTLARFGKLTSLNFSNITAADRNNAELFYLSRIARAIAEVSESDADSVTAQHKRYAELCEKHGTLTIVRKSAGTFNPGFLEARLIKFTFYLQLASSDEQAEKITLSKEIPKSFDVYRVKGIVGKMFGLSPLCLRLIWETGEWDPVAGYEEEEDSSDDDKEEEEKIVDPEKQAIREKGRFMKREVEIEESTRIIGNCVDGLEATVRVEKR</sequence>
<feature type="compositionally biased region" description="Polar residues" evidence="6">
    <location>
        <begin position="34"/>
        <end position="70"/>
    </location>
</feature>
<evidence type="ECO:0000256" key="1">
    <source>
        <dbReference type="ARBA" id="ARBA00004138"/>
    </source>
</evidence>
<protein>
    <submittedName>
        <fullName evidence="8">Related to tubulin-specific chaperone e (Tubulin folding cofactor E)</fullName>
    </submittedName>
</protein>
<keyword evidence="2" id="KW-0433">Leucine-rich repeat</keyword>
<keyword evidence="3" id="KW-0677">Repeat</keyword>
<dbReference type="PROSITE" id="PS51450">
    <property type="entry name" value="LRR"/>
    <property type="match status" value="1"/>
</dbReference>
<dbReference type="InterPro" id="IPR036859">
    <property type="entry name" value="CAP-Gly_dom_sf"/>
</dbReference>
<evidence type="ECO:0000256" key="5">
    <source>
        <dbReference type="ARBA" id="ARBA00023273"/>
    </source>
</evidence>
<keyword evidence="9" id="KW-1185">Reference proteome</keyword>
<evidence type="ECO:0000256" key="2">
    <source>
        <dbReference type="ARBA" id="ARBA00022614"/>
    </source>
</evidence>
<dbReference type="PROSITE" id="PS00845">
    <property type="entry name" value="CAP_GLY_1"/>
    <property type="match status" value="1"/>
</dbReference>
<dbReference type="Gene3D" id="3.80.10.10">
    <property type="entry name" value="Ribonuclease Inhibitor"/>
    <property type="match status" value="2"/>
</dbReference>
<keyword evidence="5" id="KW-0966">Cell projection</keyword>
<evidence type="ECO:0000256" key="3">
    <source>
        <dbReference type="ARBA" id="ARBA00022737"/>
    </source>
</evidence>
<dbReference type="PANTHER" id="PTHR45973:SF9">
    <property type="entry name" value="LEUCINE-RICH REPEAT-CONTAINING PROTEIN 46"/>
    <property type="match status" value="1"/>
</dbReference>
<dbReference type="PANTHER" id="PTHR45973">
    <property type="entry name" value="PROTEIN PHOSPHATASE 1 REGULATORY SUBUNIT SDS22-RELATED"/>
    <property type="match status" value="1"/>
</dbReference>
<dbReference type="AlphaFoldDB" id="A0A1L7XAI8"/>
<dbReference type="Proteomes" id="UP000184330">
    <property type="component" value="Unassembled WGS sequence"/>
</dbReference>
<name>A0A1L7XAI8_9HELO</name>
<evidence type="ECO:0000259" key="7">
    <source>
        <dbReference type="PROSITE" id="PS50245"/>
    </source>
</evidence>
<dbReference type="InterPro" id="IPR001611">
    <property type="entry name" value="Leu-rich_rpt"/>
</dbReference>
<comment type="subcellular location">
    <subcellularLocation>
        <location evidence="1">Cell projection</location>
        <location evidence="1">Cilium</location>
    </subcellularLocation>
</comment>
<keyword evidence="4" id="KW-0969">Cilium</keyword>
<dbReference type="Gene3D" id="2.30.30.190">
    <property type="entry name" value="CAP Gly-rich-like domain"/>
    <property type="match status" value="1"/>
</dbReference>
<feature type="region of interest" description="Disordered" evidence="6">
    <location>
        <begin position="1"/>
        <end position="70"/>
    </location>
</feature>
<feature type="region of interest" description="Disordered" evidence="6">
    <location>
        <begin position="585"/>
        <end position="609"/>
    </location>
</feature>
<feature type="compositionally biased region" description="Acidic residues" evidence="6">
    <location>
        <begin position="586"/>
        <end position="602"/>
    </location>
</feature>
<dbReference type="STRING" id="576137.A0A1L7XAI8"/>